<dbReference type="OrthoDB" id="5749006at2"/>
<protein>
    <recommendedName>
        <fullName evidence="3">AsmA domain-containing protein</fullName>
    </recommendedName>
</protein>
<dbReference type="Proteomes" id="UP000198629">
    <property type="component" value="Unassembled WGS sequence"/>
</dbReference>
<proteinExistence type="predicted"/>
<dbReference type="PROSITE" id="PS51257">
    <property type="entry name" value="PROKAR_LIPOPROTEIN"/>
    <property type="match status" value="1"/>
</dbReference>
<keyword evidence="2" id="KW-0472">Membrane</keyword>
<gene>
    <name evidence="4" type="ORF">SAMN05192566_1349</name>
</gene>
<organism evidence="4 5">
    <name type="scientific">Methylophilus rhizosphaerae</name>
    <dbReference type="NCBI Taxonomy" id="492660"/>
    <lineage>
        <taxon>Bacteria</taxon>
        <taxon>Pseudomonadati</taxon>
        <taxon>Pseudomonadota</taxon>
        <taxon>Betaproteobacteria</taxon>
        <taxon>Nitrosomonadales</taxon>
        <taxon>Methylophilaceae</taxon>
        <taxon>Methylophilus</taxon>
    </lineage>
</organism>
<feature type="domain" description="AsmA" evidence="3">
    <location>
        <begin position="13"/>
        <end position="152"/>
    </location>
</feature>
<evidence type="ECO:0000256" key="2">
    <source>
        <dbReference type="SAM" id="Phobius"/>
    </source>
</evidence>
<evidence type="ECO:0000259" key="3">
    <source>
        <dbReference type="Pfam" id="PF05170"/>
    </source>
</evidence>
<dbReference type="Pfam" id="PF05170">
    <property type="entry name" value="AsmA"/>
    <property type="match status" value="2"/>
</dbReference>
<feature type="region of interest" description="Disordered" evidence="1">
    <location>
        <begin position="467"/>
        <end position="486"/>
    </location>
</feature>
<dbReference type="STRING" id="492660.SAMN05192566_1349"/>
<dbReference type="PANTHER" id="PTHR30441:SF4">
    <property type="entry name" value="PROTEIN ASMA"/>
    <property type="match status" value="1"/>
</dbReference>
<dbReference type="AlphaFoldDB" id="A0A1G9BV39"/>
<accession>A0A1G9BV39</accession>
<dbReference type="GO" id="GO:0090313">
    <property type="term" value="P:regulation of protein targeting to membrane"/>
    <property type="evidence" value="ECO:0007669"/>
    <property type="project" value="TreeGrafter"/>
</dbReference>
<keyword evidence="2" id="KW-1133">Transmembrane helix</keyword>
<dbReference type="PANTHER" id="PTHR30441">
    <property type="entry name" value="DUF748 DOMAIN-CONTAINING PROTEIN"/>
    <property type="match status" value="1"/>
</dbReference>
<name>A0A1G9BV39_9PROT</name>
<dbReference type="EMBL" id="FNFX01000002">
    <property type="protein sequence ID" value="SDK43014.1"/>
    <property type="molecule type" value="Genomic_DNA"/>
</dbReference>
<feature type="transmembrane region" description="Helical" evidence="2">
    <location>
        <begin position="21"/>
        <end position="40"/>
    </location>
</feature>
<keyword evidence="5" id="KW-1185">Reference proteome</keyword>
<keyword evidence="2" id="KW-0812">Transmembrane</keyword>
<sequence length="678" mass="73029">MEHRVHTITPSVKITRWIAGIFLTLVLVIAGCEIAGWPFLRQPLQQLMQDKLHRSVQIERPFRLQLVGSGPRLQVGGLKLSAPAGFDAPYFVDAQGLDLSLRYRHLWSLKEGDPYRIRAIRADQLNAYLSRHADKHASWDFELEDSGPARPFPVIEQLAVNQGEAKVDDAVTNAQLSVKFFTEEGEHLKAPESSVKVNGKFRHLPLQGELVTQGFLPVATQGKDSPPINSHGWLKYGAVNAQFRGAVYDLFGAQRVKGKVDVSGPSLADVGDLLDMTFPRTSSFNISAEINRDADRWQVNIPAARIGRSHLSGQFAYDLAPEIPLLSGKLQGSLLMLADLAPAFGAAQDNTAGNAHPGKLFPDEPLDFTTYGRMNADIDVHLDAVDLGNAFRQRIAPLKLRLTLMKHKLSLAELEASTAQGTVSGALTIDAHDAGNTDLSPPPAPDWGIQLAVRDIRLEQWLKVTPATGKKKGQEKPATPASPAYISGKLSGKAKLQGRGRSTSALLKSLDGQVALMVRQGEISHLVVEAAGLDIAQAIGVLVKGDQPLPMQCAVMGWQAKQGVLTPEAALIDTPVTLVNVSGDVNLGQEQLNLKLQASPKNFSPLTIRSPILVTGPFVDPKVSVSPGPIAARVAGGVLLALLNPFAAILPFLDPGDAAAVSDEGCQHTLQQLKARQH</sequence>
<evidence type="ECO:0000313" key="4">
    <source>
        <dbReference type="EMBL" id="SDK43014.1"/>
    </source>
</evidence>
<evidence type="ECO:0000313" key="5">
    <source>
        <dbReference type="Proteomes" id="UP000198629"/>
    </source>
</evidence>
<reference evidence="5" key="1">
    <citation type="submission" date="2016-10" db="EMBL/GenBank/DDBJ databases">
        <authorList>
            <person name="Varghese N."/>
            <person name="Submissions S."/>
        </authorList>
    </citation>
    <scope>NUCLEOTIDE SEQUENCE [LARGE SCALE GENOMIC DNA]</scope>
    <source>
        <strain evidence="5">CBMB127</strain>
    </source>
</reference>
<dbReference type="InterPro" id="IPR007844">
    <property type="entry name" value="AsmA"/>
</dbReference>
<feature type="domain" description="AsmA" evidence="3">
    <location>
        <begin position="307"/>
        <end position="567"/>
    </location>
</feature>
<dbReference type="InterPro" id="IPR052894">
    <property type="entry name" value="AsmA-related"/>
</dbReference>
<evidence type="ECO:0000256" key="1">
    <source>
        <dbReference type="SAM" id="MobiDB-lite"/>
    </source>
</evidence>
<dbReference type="GO" id="GO:0005886">
    <property type="term" value="C:plasma membrane"/>
    <property type="evidence" value="ECO:0007669"/>
    <property type="project" value="TreeGrafter"/>
</dbReference>